<keyword evidence="3" id="KW-1185">Reference proteome</keyword>
<evidence type="ECO:0000313" key="3">
    <source>
        <dbReference type="Proteomes" id="UP000774617"/>
    </source>
</evidence>
<protein>
    <submittedName>
        <fullName evidence="2">Uncharacterized protein</fullName>
    </submittedName>
</protein>
<evidence type="ECO:0000313" key="2">
    <source>
        <dbReference type="EMBL" id="KAH7064966.1"/>
    </source>
</evidence>
<evidence type="ECO:0000256" key="1">
    <source>
        <dbReference type="SAM" id="MobiDB-lite"/>
    </source>
</evidence>
<gene>
    <name evidence="2" type="ORF">B0J12DRAFT_693360</name>
</gene>
<name>A0ABQ8GUN1_9PEZI</name>
<dbReference type="Proteomes" id="UP000774617">
    <property type="component" value="Unassembled WGS sequence"/>
</dbReference>
<proteinExistence type="predicted"/>
<feature type="compositionally biased region" description="Basic and acidic residues" evidence="1">
    <location>
        <begin position="264"/>
        <end position="289"/>
    </location>
</feature>
<dbReference type="EMBL" id="JAGTJR010000001">
    <property type="protein sequence ID" value="KAH7064966.1"/>
    <property type="molecule type" value="Genomic_DNA"/>
</dbReference>
<sequence length="297" mass="33540">MPVHSPNGSLDYKITAACNTPAESITEHLEQTTHREDTEPHNSILKSWKSHIKSFLAQAQRVLYRCKSSARTPVVRRPDGDDKELDVEDFIRDIELLVKHKRPDGTRDETAALLPAFFDFGFHEGTDASSCILLNRSELHDMELPDGLLTPYKDPENPPVRIRNLDGTFVKLYGEFPAKWAIRGTAKKYRNQKLFPTGQKFIRSRCLLIGEESPFSCLIGWNTIHVNQLDQEHIAAAAGKGNRAMTSKNDEAVKQKAPLLNKKRRDDSLAQNKIEKQKSAAAKKERSEAQKSNAAKR</sequence>
<feature type="region of interest" description="Disordered" evidence="1">
    <location>
        <begin position="240"/>
        <end position="297"/>
    </location>
</feature>
<organism evidence="2 3">
    <name type="scientific">Macrophomina phaseolina</name>
    <dbReference type="NCBI Taxonomy" id="35725"/>
    <lineage>
        <taxon>Eukaryota</taxon>
        <taxon>Fungi</taxon>
        <taxon>Dikarya</taxon>
        <taxon>Ascomycota</taxon>
        <taxon>Pezizomycotina</taxon>
        <taxon>Dothideomycetes</taxon>
        <taxon>Dothideomycetes incertae sedis</taxon>
        <taxon>Botryosphaeriales</taxon>
        <taxon>Botryosphaeriaceae</taxon>
        <taxon>Macrophomina</taxon>
    </lineage>
</organism>
<reference evidence="2 3" key="1">
    <citation type="journal article" date="2021" name="Nat. Commun.">
        <title>Genetic determinants of endophytism in the Arabidopsis root mycobiome.</title>
        <authorList>
            <person name="Mesny F."/>
            <person name="Miyauchi S."/>
            <person name="Thiergart T."/>
            <person name="Pickel B."/>
            <person name="Atanasova L."/>
            <person name="Karlsson M."/>
            <person name="Huettel B."/>
            <person name="Barry K.W."/>
            <person name="Haridas S."/>
            <person name="Chen C."/>
            <person name="Bauer D."/>
            <person name="Andreopoulos W."/>
            <person name="Pangilinan J."/>
            <person name="LaButti K."/>
            <person name="Riley R."/>
            <person name="Lipzen A."/>
            <person name="Clum A."/>
            <person name="Drula E."/>
            <person name="Henrissat B."/>
            <person name="Kohler A."/>
            <person name="Grigoriev I.V."/>
            <person name="Martin F.M."/>
            <person name="Hacquard S."/>
        </authorList>
    </citation>
    <scope>NUCLEOTIDE SEQUENCE [LARGE SCALE GENOMIC DNA]</scope>
    <source>
        <strain evidence="2 3">MPI-SDFR-AT-0080</strain>
    </source>
</reference>
<accession>A0ABQ8GUN1</accession>
<comment type="caution">
    <text evidence="2">The sequence shown here is derived from an EMBL/GenBank/DDBJ whole genome shotgun (WGS) entry which is preliminary data.</text>
</comment>